<gene>
    <name evidence="2" type="ORF">GCM10010919_21050</name>
</gene>
<dbReference type="EMBL" id="BNAO01000004">
    <property type="protein sequence ID" value="GHG70414.1"/>
    <property type="molecule type" value="Genomic_DNA"/>
</dbReference>
<feature type="transmembrane region" description="Helical" evidence="1">
    <location>
        <begin position="46"/>
        <end position="70"/>
    </location>
</feature>
<keyword evidence="3" id="KW-1185">Reference proteome</keyword>
<dbReference type="Proteomes" id="UP000659697">
    <property type="component" value="Unassembled WGS sequence"/>
</dbReference>
<feature type="transmembrane region" description="Helical" evidence="1">
    <location>
        <begin position="181"/>
        <end position="202"/>
    </location>
</feature>
<feature type="transmembrane region" description="Helical" evidence="1">
    <location>
        <begin position="148"/>
        <end position="169"/>
    </location>
</feature>
<protein>
    <submittedName>
        <fullName evidence="2">Membrane protein</fullName>
    </submittedName>
</protein>
<feature type="transmembrane region" description="Helical" evidence="1">
    <location>
        <begin position="90"/>
        <end position="112"/>
    </location>
</feature>
<proteinExistence type="predicted"/>
<feature type="transmembrane region" description="Helical" evidence="1">
    <location>
        <begin position="6"/>
        <end position="25"/>
    </location>
</feature>
<evidence type="ECO:0000256" key="1">
    <source>
        <dbReference type="SAM" id="Phobius"/>
    </source>
</evidence>
<keyword evidence="1" id="KW-0472">Membrane</keyword>
<evidence type="ECO:0000313" key="2">
    <source>
        <dbReference type="EMBL" id="GHG70414.1"/>
    </source>
</evidence>
<evidence type="ECO:0000313" key="3">
    <source>
        <dbReference type="Proteomes" id="UP000659697"/>
    </source>
</evidence>
<feature type="transmembrane region" description="Helical" evidence="1">
    <location>
        <begin position="124"/>
        <end position="142"/>
    </location>
</feature>
<sequence length="247" mass="27918">MSTIHSTLLYVHILLGAICLLLFWLPIVSKKGSKIHNVSGRLYYKMMLFIAASGAIMSILVLIDPIAVYTSGNPLPADKQEHFARVRRHFSSFLLLLSVLTWVTVRHAYAVLQAKSALQQLKCWQLQLPVLLLLLGSCYMLWSGWKSGTVLFMVFSTVGIVTAISIWRYTWQTKLAQRQWIIEHFSSMIASGIALYTAFFAAGGRRMLAGILTGHWQIVSWLIAPIIGVLAITLFKKYFERKFRVAP</sequence>
<comment type="caution">
    <text evidence="2">The sequence shown here is derived from an EMBL/GenBank/DDBJ whole genome shotgun (WGS) entry which is preliminary data.</text>
</comment>
<reference evidence="3" key="1">
    <citation type="journal article" date="2019" name="Int. J. Syst. Evol. Microbiol.">
        <title>The Global Catalogue of Microorganisms (GCM) 10K type strain sequencing project: providing services to taxonomists for standard genome sequencing and annotation.</title>
        <authorList>
            <consortium name="The Broad Institute Genomics Platform"/>
            <consortium name="The Broad Institute Genome Sequencing Center for Infectious Disease"/>
            <person name="Wu L."/>
            <person name="Ma J."/>
        </authorList>
    </citation>
    <scope>NUCLEOTIDE SEQUENCE [LARGE SCALE GENOMIC DNA]</scope>
    <source>
        <strain evidence="3">CGMCC 1.7003</strain>
    </source>
</reference>
<feature type="transmembrane region" description="Helical" evidence="1">
    <location>
        <begin position="214"/>
        <end position="235"/>
    </location>
</feature>
<organism evidence="2 3">
    <name type="scientific">Alishewanella longhuensis</name>
    <dbReference type="NCBI Taxonomy" id="1091037"/>
    <lineage>
        <taxon>Bacteria</taxon>
        <taxon>Pseudomonadati</taxon>
        <taxon>Pseudomonadota</taxon>
        <taxon>Gammaproteobacteria</taxon>
        <taxon>Alteromonadales</taxon>
        <taxon>Alteromonadaceae</taxon>
        <taxon>Alishewanella</taxon>
    </lineage>
</organism>
<name>A0ABQ3L036_9ALTE</name>
<keyword evidence="1" id="KW-1133">Transmembrane helix</keyword>
<keyword evidence="1" id="KW-0812">Transmembrane</keyword>
<accession>A0ABQ3L036</accession>